<keyword evidence="3" id="KW-1185">Reference proteome</keyword>
<dbReference type="AlphaFoldDB" id="A0A2I7N9N3"/>
<dbReference type="InterPro" id="IPR045584">
    <property type="entry name" value="Pilin-like"/>
</dbReference>
<evidence type="ECO:0000256" key="1">
    <source>
        <dbReference type="SAM" id="Phobius"/>
    </source>
</evidence>
<organism evidence="2 3">
    <name type="scientific">Aquella oligotrophica</name>
    <dbReference type="NCBI Taxonomy" id="2067065"/>
    <lineage>
        <taxon>Bacteria</taxon>
        <taxon>Pseudomonadati</taxon>
        <taxon>Pseudomonadota</taxon>
        <taxon>Betaproteobacteria</taxon>
        <taxon>Neisseriales</taxon>
        <taxon>Neisseriaceae</taxon>
        <taxon>Aquella</taxon>
    </lineage>
</organism>
<accession>A0A2I7N9N3</accession>
<keyword evidence="1" id="KW-0812">Transmembrane</keyword>
<feature type="transmembrane region" description="Helical" evidence="1">
    <location>
        <begin position="12"/>
        <end position="33"/>
    </location>
</feature>
<dbReference type="InterPro" id="IPR031982">
    <property type="entry name" value="PilE-like"/>
</dbReference>
<protein>
    <recommendedName>
        <fullName evidence="4">Prepilin-type N-terminal cleavage/methylation domain-containing protein</fullName>
    </recommendedName>
</protein>
<sequence>MEARVKKGMSLIELMIAVAILGILAKFGVSLYFDQIKRSNKTTAIQVLHQNVNRMENFYSQNGRYLESGNTWPGSIITSVVGVYGAPVYSVTFYPSSATSANTQAYCLVATPVGNQMHSDYITIYIDRYGNISTAAPGNCSISNTQNSLCPAGGTFVPCSGNCSNGVFSACSGNCNNVTICAGGTGCSGNCRNSIIHAGGCSGNCWDSIVFGGCSGNCFDSTVYGGCSGNCKGSTCCDTNGNCSSCPKK</sequence>
<dbReference type="NCBIfam" id="TIGR02532">
    <property type="entry name" value="IV_pilin_GFxxxE"/>
    <property type="match status" value="1"/>
</dbReference>
<keyword evidence="1" id="KW-1133">Transmembrane helix</keyword>
<dbReference type="KEGG" id="nba:CUN60_03080"/>
<dbReference type="Gene3D" id="3.30.700.10">
    <property type="entry name" value="Glycoprotein, Type 4 Pilin"/>
    <property type="match status" value="1"/>
</dbReference>
<dbReference type="Pfam" id="PF07963">
    <property type="entry name" value="N_methyl"/>
    <property type="match status" value="1"/>
</dbReference>
<gene>
    <name evidence="2" type="ORF">CUN60_03080</name>
</gene>
<keyword evidence="1" id="KW-0472">Membrane</keyword>
<evidence type="ECO:0008006" key="4">
    <source>
        <dbReference type="Google" id="ProtNLM"/>
    </source>
</evidence>
<evidence type="ECO:0000313" key="2">
    <source>
        <dbReference type="EMBL" id="AUR53146.1"/>
    </source>
</evidence>
<evidence type="ECO:0000313" key="3">
    <source>
        <dbReference type="Proteomes" id="UP000236655"/>
    </source>
</evidence>
<dbReference type="Pfam" id="PF16732">
    <property type="entry name" value="ComP_DUS"/>
    <property type="match status" value="1"/>
</dbReference>
<dbReference type="Proteomes" id="UP000236655">
    <property type="component" value="Chromosome"/>
</dbReference>
<name>A0A2I7N9N3_9NEIS</name>
<dbReference type="SUPFAM" id="SSF54523">
    <property type="entry name" value="Pili subunits"/>
    <property type="match status" value="1"/>
</dbReference>
<dbReference type="GO" id="GO:0043683">
    <property type="term" value="P:type IV pilus assembly"/>
    <property type="evidence" value="ECO:0007669"/>
    <property type="project" value="InterPro"/>
</dbReference>
<dbReference type="EMBL" id="CP024847">
    <property type="protein sequence ID" value="AUR53146.1"/>
    <property type="molecule type" value="Genomic_DNA"/>
</dbReference>
<proteinExistence type="predicted"/>
<reference evidence="3" key="1">
    <citation type="submission" date="2017-11" db="EMBL/GenBank/DDBJ databases">
        <authorList>
            <person name="Chan K.G."/>
            <person name="Lee L.S."/>
        </authorList>
    </citation>
    <scope>NUCLEOTIDE SEQUENCE [LARGE SCALE GENOMIC DNA]</scope>
    <source>
        <strain evidence="3">DSM 100970</strain>
    </source>
</reference>
<dbReference type="InterPro" id="IPR012902">
    <property type="entry name" value="N_methyl_site"/>
</dbReference>